<keyword evidence="5" id="KW-1185">Reference proteome</keyword>
<evidence type="ECO:0000313" key="4">
    <source>
        <dbReference type="EMBL" id="MBD2737571.1"/>
    </source>
</evidence>
<keyword evidence="2" id="KW-1133">Transmembrane helix</keyword>
<organism evidence="4 5">
    <name type="scientific">Nostoc paludosum FACHB-159</name>
    <dbReference type="NCBI Taxonomy" id="2692908"/>
    <lineage>
        <taxon>Bacteria</taxon>
        <taxon>Bacillati</taxon>
        <taxon>Cyanobacteriota</taxon>
        <taxon>Cyanophyceae</taxon>
        <taxon>Nostocales</taxon>
        <taxon>Nostocaceae</taxon>
        <taxon>Nostoc</taxon>
    </lineage>
</organism>
<evidence type="ECO:0000313" key="5">
    <source>
        <dbReference type="Proteomes" id="UP000637383"/>
    </source>
</evidence>
<accession>A0ABR8KDF3</accession>
<gene>
    <name evidence="4" type="ORF">H6H03_27430</name>
</gene>
<feature type="region of interest" description="Disordered" evidence="1">
    <location>
        <begin position="402"/>
        <end position="450"/>
    </location>
</feature>
<feature type="transmembrane region" description="Helical" evidence="2">
    <location>
        <begin position="301"/>
        <end position="318"/>
    </location>
</feature>
<reference evidence="4 5" key="1">
    <citation type="journal article" date="2020" name="ISME J.">
        <title>Comparative genomics reveals insights into cyanobacterial evolution and habitat adaptation.</title>
        <authorList>
            <person name="Chen M.Y."/>
            <person name="Teng W.K."/>
            <person name="Zhao L."/>
            <person name="Hu C.X."/>
            <person name="Zhou Y.K."/>
            <person name="Han B.P."/>
            <person name="Song L.R."/>
            <person name="Shu W.S."/>
        </authorList>
    </citation>
    <scope>NUCLEOTIDE SEQUENCE [LARGE SCALE GENOMIC DNA]</scope>
    <source>
        <strain evidence="4 5">FACHB-159</strain>
    </source>
</reference>
<proteinExistence type="predicted"/>
<feature type="transmembrane region" description="Helical" evidence="2">
    <location>
        <begin position="265"/>
        <end position="289"/>
    </location>
</feature>
<feature type="compositionally biased region" description="Low complexity" evidence="1">
    <location>
        <begin position="426"/>
        <end position="443"/>
    </location>
</feature>
<evidence type="ECO:0000256" key="1">
    <source>
        <dbReference type="SAM" id="MobiDB-lite"/>
    </source>
</evidence>
<evidence type="ECO:0000256" key="3">
    <source>
        <dbReference type="SAM" id="SignalP"/>
    </source>
</evidence>
<protein>
    <submittedName>
        <fullName evidence="4">Uncharacterized protein</fullName>
    </submittedName>
</protein>
<sequence>MHRNTKRFTAIFALVFSLIVSLNFAVIAQDTPDVPSLNFAPSRTCSVPANLRTEQVIADNRGNRVKMGDLIKVKVEGLVAATNSATKANPFDPRQLVLYLNGYELEDVYAQPTIVVVEDQNKKRVVDENWLAFRLERNDSSEEVWNALIGRGSNYSINVIVGVGCPNKIAIPVKYPESPPQIKIVLLSWRFWLCIILLLGVAILFTRYCRNTLRSSGIEGVYSKKEVINGEELLISEQVSTEPQQRKSRIAQFFLGRKKINQNPFSLSVSQLAFWTFIIFASYMIIYGITGDYTNILNQQSLVLLGINSVTAFGSSLIDGQGDERKRKGTQRVSEGFFLDILSDINGVNFHRFQTFIWTVAIGLFFIWEVAKNLAMPEFDETLLTLQGISSATYLGLRGQEQHGMVKAPDESTSKKDSSYEQQPIPETYNPPESTETNNPPESDYSNTSG</sequence>
<keyword evidence="2" id="KW-0472">Membrane</keyword>
<evidence type="ECO:0000256" key="2">
    <source>
        <dbReference type="SAM" id="Phobius"/>
    </source>
</evidence>
<feature type="compositionally biased region" description="Basic and acidic residues" evidence="1">
    <location>
        <begin position="408"/>
        <end position="419"/>
    </location>
</feature>
<keyword evidence="2" id="KW-0812">Transmembrane</keyword>
<keyword evidence="3" id="KW-0732">Signal</keyword>
<name>A0ABR8KDF3_9NOSO</name>
<feature type="chain" id="PRO_5046265126" evidence="3">
    <location>
        <begin position="29"/>
        <end position="450"/>
    </location>
</feature>
<feature type="signal peptide" evidence="3">
    <location>
        <begin position="1"/>
        <end position="28"/>
    </location>
</feature>
<dbReference type="Proteomes" id="UP000637383">
    <property type="component" value="Unassembled WGS sequence"/>
</dbReference>
<dbReference type="EMBL" id="JACJTU010000034">
    <property type="protein sequence ID" value="MBD2737571.1"/>
    <property type="molecule type" value="Genomic_DNA"/>
</dbReference>
<feature type="transmembrane region" description="Helical" evidence="2">
    <location>
        <begin position="184"/>
        <end position="205"/>
    </location>
</feature>
<comment type="caution">
    <text evidence="4">The sequence shown here is derived from an EMBL/GenBank/DDBJ whole genome shotgun (WGS) entry which is preliminary data.</text>
</comment>
<dbReference type="RefSeq" id="WP_190958149.1">
    <property type="nucleotide sequence ID" value="NZ_JACJTU010000034.1"/>
</dbReference>